<dbReference type="GO" id="GO:0102208">
    <property type="term" value="F:2-polyprenyl-6-hydroxyphenol methylase activity"/>
    <property type="evidence" value="ECO:0007669"/>
    <property type="project" value="UniProtKB-EC"/>
</dbReference>
<dbReference type="InterPro" id="IPR029063">
    <property type="entry name" value="SAM-dependent_MTases_sf"/>
</dbReference>
<dbReference type="PANTHER" id="PTHR43591">
    <property type="entry name" value="METHYLTRANSFERASE"/>
    <property type="match status" value="1"/>
</dbReference>
<name>A0A841I0J8_9DEIO</name>
<feature type="domain" description="Methyltransferase type 11" evidence="1">
    <location>
        <begin position="57"/>
        <end position="152"/>
    </location>
</feature>
<evidence type="ECO:0000259" key="1">
    <source>
        <dbReference type="Pfam" id="PF08241"/>
    </source>
</evidence>
<dbReference type="SUPFAM" id="SSF53335">
    <property type="entry name" value="S-adenosyl-L-methionine-dependent methyltransferases"/>
    <property type="match status" value="1"/>
</dbReference>
<evidence type="ECO:0000313" key="3">
    <source>
        <dbReference type="Proteomes" id="UP000569951"/>
    </source>
</evidence>
<dbReference type="Proteomes" id="UP000569951">
    <property type="component" value="Unassembled WGS sequence"/>
</dbReference>
<dbReference type="RefSeq" id="WP_183986964.1">
    <property type="nucleotide sequence ID" value="NZ_JACHHG010000006.1"/>
</dbReference>
<proteinExistence type="predicted"/>
<reference evidence="2 3" key="1">
    <citation type="submission" date="2020-08" db="EMBL/GenBank/DDBJ databases">
        <title>Genomic Encyclopedia of Type Strains, Phase IV (KMG-IV): sequencing the most valuable type-strain genomes for metagenomic binning, comparative biology and taxonomic classification.</title>
        <authorList>
            <person name="Goeker M."/>
        </authorList>
    </citation>
    <scope>NUCLEOTIDE SEQUENCE [LARGE SCALE GENOMIC DNA]</scope>
    <source>
        <strain evidence="2 3">DSM 21458</strain>
    </source>
</reference>
<evidence type="ECO:0000313" key="2">
    <source>
        <dbReference type="EMBL" id="MBB6098494.1"/>
    </source>
</evidence>
<dbReference type="GO" id="GO:0061542">
    <property type="term" value="F:3-demethylubiquinol 3-O-methyltransferase activity"/>
    <property type="evidence" value="ECO:0007669"/>
    <property type="project" value="UniProtKB-EC"/>
</dbReference>
<comment type="caution">
    <text evidence="2">The sequence shown here is derived from an EMBL/GenBank/DDBJ whole genome shotgun (WGS) entry which is preliminary data.</text>
</comment>
<dbReference type="CDD" id="cd02440">
    <property type="entry name" value="AdoMet_MTases"/>
    <property type="match status" value="1"/>
</dbReference>
<organism evidence="2 3">
    <name type="scientific">Deinobacterium chartae</name>
    <dbReference type="NCBI Taxonomy" id="521158"/>
    <lineage>
        <taxon>Bacteria</taxon>
        <taxon>Thermotogati</taxon>
        <taxon>Deinococcota</taxon>
        <taxon>Deinococci</taxon>
        <taxon>Deinococcales</taxon>
        <taxon>Deinococcaceae</taxon>
        <taxon>Deinobacterium</taxon>
    </lineage>
</organism>
<keyword evidence="2" id="KW-0489">Methyltransferase</keyword>
<dbReference type="AlphaFoldDB" id="A0A841I0J8"/>
<dbReference type="InterPro" id="IPR013216">
    <property type="entry name" value="Methyltransf_11"/>
</dbReference>
<dbReference type="Pfam" id="PF08241">
    <property type="entry name" value="Methyltransf_11"/>
    <property type="match status" value="1"/>
</dbReference>
<keyword evidence="2" id="KW-0808">Transferase</keyword>
<gene>
    <name evidence="2" type="ORF">HNR42_001928</name>
</gene>
<dbReference type="Gene3D" id="3.40.50.150">
    <property type="entry name" value="Vaccinia Virus protein VP39"/>
    <property type="match status" value="1"/>
</dbReference>
<protein>
    <submittedName>
        <fullName evidence="2">2-polyprenyl-6-hydroxyphenyl methylase/3-demethylubiquinone-9 3-methyltransferase</fullName>
        <ecNumber evidence="2">2.1.1.222</ecNumber>
        <ecNumber evidence="2">2.1.1.64</ecNumber>
    </submittedName>
</protein>
<keyword evidence="2" id="KW-0830">Ubiquinone</keyword>
<keyword evidence="3" id="KW-1185">Reference proteome</keyword>
<dbReference type="PANTHER" id="PTHR43591:SF99">
    <property type="entry name" value="OS06G0646000 PROTEIN"/>
    <property type="match status" value="1"/>
</dbReference>
<dbReference type="EC" id="2.1.1.64" evidence="2"/>
<dbReference type="EMBL" id="JACHHG010000006">
    <property type="protein sequence ID" value="MBB6098494.1"/>
    <property type="molecule type" value="Genomic_DNA"/>
</dbReference>
<dbReference type="GO" id="GO:0032259">
    <property type="term" value="P:methylation"/>
    <property type="evidence" value="ECO:0007669"/>
    <property type="project" value="UniProtKB-KW"/>
</dbReference>
<accession>A0A841I0J8</accession>
<sequence>MPKTLVQRSNFLPLVAWNYERWRGRALSLLTRSPFPLARELRLLQDWGAVRRGEMWLDAGTSSGVYARALADAGARVIAADISPAMLSEARRRSAAYAGRIEFRLLDVERSGLPDASLGGIAVGASLTEFHDPRRALEEFGRLLGPGGRLFLMYLRAAETRRGRLAQWPFKLLGVRFPDREDVRATLERCGLRRVRAQVQRAVTLELYFKESSPDAPL</sequence>
<dbReference type="EC" id="2.1.1.222" evidence="2"/>